<feature type="region of interest" description="Disordered" evidence="10">
    <location>
        <begin position="180"/>
        <end position="199"/>
    </location>
</feature>
<sequence>MVKWYVDPSFATSSKTFEESNKISKRKHFFRRRKKKSKNRDYEEPSISKKIDESQTNKDAMVAVTRSSSDASFSFWEEDSAACDISFKIEEITSTVESNLALEDHKAHDGVFTLLPSSCLKLDPAELTEVKNTEVLSGGTQLHTTLELPKENIASLREICCNEVPLTVASTLTSPSVPSTGIESLAAPRPDVRRSSTNAAVHDPVKRHAVVDLLDFDINELLGGLSEGVTYSNFPEKTPEVGGDVARNQAKPSAVEAQPVRSTKLERFADNGMTDERRIVQLNYSLQDECSTTYDDISTRTMTKPLSIPPKRCKMHNVDGFSNPKNTPSVGAKATSRTLEVTVQEDYCHPVVPHTQVTLRPVNMNPVQHCMPISVSKLRFNDANAVQSKTPPCTNRDLLLESLLRSLSSEAWQLESTAVFNANRTRGLHCYDEESPRECQVESKSLIEILESTLNVAPEYPKEKPTENNRKVPPKSRRPAPAEYDKIKNLNLGKRWKNVNCVARALYNNVAESPDELEFRKDDLLTVLEQNTAGLEGWWLCSLRGRQGICPGNRLRIVPGCYDVGTGVPTLTRPHVAPVGHGAAASVVRSSGNKVVTPKRIGDTYTYDTPRRLSGASPLPLPLTHHPTLDYDVPRGPPAGGNEGPRLSRSSSLRYEAPRHLPRGSYELHDVPHDQHVTLHYDVPRAATSTLYDSPKPQMSSGVGLEAQLGAVPTRSLIKGIRGPQPNMTSSAAPVKLAEADAGQYDVPKPWCASQNLDVPTASDRSSGVSIMSCDSTSSSASSAPATESPYLSSIGGSSNRSSLDVQDVYDVPPEPRKVGTVLKPRLPPREYANSSRENAQVGNNVARTEGVYDVPPQVSRDARPHDPVQARVAAPAEGKCDNAFVGAGLPLEYDSAVDMLAKVQQDLHASLEKLTNFNVVLSPTKKLVSDDRFAESKIIIERLKDTLREFITFSEGSSVNAYKSGVHPLAKSLQEQIERLSSTYDIIKNTWDCAQHDREQALEVVQQLTSIAKPLADDVRHLAQLIHTNAPQIFKRTPSGEQVKQKNFTKNSMHEKPTRDVAGNAQDENLYANESAILEDYDYVKLESRETAEREHQHIKESLPVNLRKSYDNLVKQSLSVVDNDHQKALSGSPLSTVTSQNINLKAAPGKACRLDANDRQVLSFYSNQAEEHIQHLNTAIDAFFLTIEENQPPKVFIAHSKFVILSAHKLVFIGDTVHRNVVNSEVRSCVLNCSNALCDAMKNTVAAAKTAAIQFPSVSAVQAMVDSFTTISNLACNLRNAICRN</sequence>
<dbReference type="InterPro" id="IPR014928">
    <property type="entry name" value="Serine_rich_dom"/>
</dbReference>
<evidence type="ECO:0000256" key="5">
    <source>
        <dbReference type="ARBA" id="ARBA00022490"/>
    </source>
</evidence>
<feature type="region of interest" description="Disordered" evidence="10">
    <location>
        <begin position="457"/>
        <end position="483"/>
    </location>
</feature>
<evidence type="ECO:0000256" key="3">
    <source>
        <dbReference type="ARBA" id="ARBA00007848"/>
    </source>
</evidence>
<evidence type="ECO:0000256" key="4">
    <source>
        <dbReference type="ARBA" id="ARBA00022443"/>
    </source>
</evidence>
<comment type="subcellular location">
    <subcellularLocation>
        <location evidence="1">Cell junction</location>
        <location evidence="1">Focal adhesion</location>
    </subcellularLocation>
    <subcellularLocation>
        <location evidence="2">Cytoplasm</location>
    </subcellularLocation>
</comment>
<dbReference type="SMART" id="SM00326">
    <property type="entry name" value="SH3"/>
    <property type="match status" value="1"/>
</dbReference>
<evidence type="ECO:0000256" key="10">
    <source>
        <dbReference type="SAM" id="MobiDB-lite"/>
    </source>
</evidence>
<feature type="compositionally biased region" description="Basic residues" evidence="10">
    <location>
        <begin position="23"/>
        <end position="38"/>
    </location>
</feature>
<dbReference type="CDD" id="cd11844">
    <property type="entry name" value="SH3_CAS"/>
    <property type="match status" value="1"/>
</dbReference>
<keyword evidence="12" id="KW-1185">Reference proteome</keyword>
<gene>
    <name evidence="13" type="primary">LOC108665806</name>
</gene>
<dbReference type="InterPro" id="IPR036028">
    <property type="entry name" value="SH3-like_dom_sf"/>
</dbReference>
<evidence type="ECO:0000256" key="7">
    <source>
        <dbReference type="ARBA" id="ARBA00022889"/>
    </source>
</evidence>
<dbReference type="Gene3D" id="2.30.30.40">
    <property type="entry name" value="SH3 Domains"/>
    <property type="match status" value="1"/>
</dbReference>
<feature type="region of interest" description="Disordered" evidence="10">
    <location>
        <begin position="20"/>
        <end position="55"/>
    </location>
</feature>
<dbReference type="CDD" id="cd11564">
    <property type="entry name" value="FAT-like_CAS_C"/>
    <property type="match status" value="1"/>
</dbReference>
<organism evidence="12 13">
    <name type="scientific">Hyalella azteca</name>
    <name type="common">Amphipod</name>
    <dbReference type="NCBI Taxonomy" id="294128"/>
    <lineage>
        <taxon>Eukaryota</taxon>
        <taxon>Metazoa</taxon>
        <taxon>Ecdysozoa</taxon>
        <taxon>Arthropoda</taxon>
        <taxon>Crustacea</taxon>
        <taxon>Multicrustacea</taxon>
        <taxon>Malacostraca</taxon>
        <taxon>Eumalacostraca</taxon>
        <taxon>Peracarida</taxon>
        <taxon>Amphipoda</taxon>
        <taxon>Senticaudata</taxon>
        <taxon>Talitrida</taxon>
        <taxon>Talitroidea</taxon>
        <taxon>Hyalellidae</taxon>
        <taxon>Hyalella</taxon>
    </lineage>
</organism>
<dbReference type="InterPro" id="IPR037362">
    <property type="entry name" value="CAS_fam"/>
</dbReference>
<dbReference type="Pfam" id="PF12026">
    <property type="entry name" value="CAS_C"/>
    <property type="match status" value="1"/>
</dbReference>
<dbReference type="GO" id="GO:0005925">
    <property type="term" value="C:focal adhesion"/>
    <property type="evidence" value="ECO:0007669"/>
    <property type="project" value="UniProtKB-SubCell"/>
</dbReference>
<dbReference type="FunFam" id="1.20.120.230:FF:000001">
    <property type="entry name" value="Breast cancer anti-estrogen resistance 1"/>
    <property type="match status" value="1"/>
</dbReference>
<accession>A0A8B7N4B4</accession>
<dbReference type="Gene3D" id="1.20.120.830">
    <property type="entry name" value="Serine-rich domain"/>
    <property type="match status" value="1"/>
</dbReference>
<feature type="region of interest" description="Disordered" evidence="10">
    <location>
        <begin position="602"/>
        <end position="652"/>
    </location>
</feature>
<keyword evidence="7" id="KW-0130">Cell adhesion</keyword>
<evidence type="ECO:0000313" key="13">
    <source>
        <dbReference type="RefSeq" id="XP_018008099.1"/>
    </source>
</evidence>
<dbReference type="PANTHER" id="PTHR10654">
    <property type="entry name" value="CAS SCAFFOLDING PROTEIN"/>
    <property type="match status" value="1"/>
</dbReference>
<dbReference type="Pfam" id="PF08824">
    <property type="entry name" value="Serine_rich"/>
    <property type="match status" value="1"/>
</dbReference>
<protein>
    <submittedName>
        <fullName evidence="13">Breast cancer anti-estrogen resistance protein 1 isoform X2</fullName>
    </submittedName>
</protein>
<name>A0A8B7N4B4_HYAAZ</name>
<dbReference type="GO" id="GO:0007155">
    <property type="term" value="P:cell adhesion"/>
    <property type="evidence" value="ECO:0007669"/>
    <property type="project" value="UniProtKB-KW"/>
</dbReference>
<dbReference type="RefSeq" id="XP_018008099.1">
    <property type="nucleotide sequence ID" value="XM_018152610.2"/>
</dbReference>
<evidence type="ECO:0000256" key="8">
    <source>
        <dbReference type="ARBA" id="ARBA00022949"/>
    </source>
</evidence>
<evidence type="ECO:0000313" key="12">
    <source>
        <dbReference type="Proteomes" id="UP000694843"/>
    </source>
</evidence>
<dbReference type="InterPro" id="IPR001452">
    <property type="entry name" value="SH3_domain"/>
</dbReference>
<dbReference type="GO" id="GO:0016477">
    <property type="term" value="P:cell migration"/>
    <property type="evidence" value="ECO:0007669"/>
    <property type="project" value="TreeGrafter"/>
</dbReference>
<evidence type="ECO:0000256" key="1">
    <source>
        <dbReference type="ARBA" id="ARBA00004246"/>
    </source>
</evidence>
<feature type="compositionally biased region" description="Basic and acidic residues" evidence="10">
    <location>
        <begin position="460"/>
        <end position="470"/>
    </location>
</feature>
<evidence type="ECO:0000256" key="6">
    <source>
        <dbReference type="ARBA" id="ARBA00022553"/>
    </source>
</evidence>
<dbReference type="OrthoDB" id="5983572at2759"/>
<dbReference type="SUPFAM" id="SSF50044">
    <property type="entry name" value="SH3-domain"/>
    <property type="match status" value="1"/>
</dbReference>
<proteinExistence type="inferred from homology"/>
<keyword evidence="5" id="KW-0963">Cytoplasm</keyword>
<evidence type="ECO:0000256" key="9">
    <source>
        <dbReference type="PROSITE-ProRule" id="PRU00192"/>
    </source>
</evidence>
<feature type="compositionally biased region" description="Polar residues" evidence="10">
    <location>
        <begin position="753"/>
        <end position="775"/>
    </location>
</feature>
<keyword evidence="6" id="KW-0597">Phosphoprotein</keyword>
<dbReference type="Proteomes" id="UP000694843">
    <property type="component" value="Unplaced"/>
</dbReference>
<feature type="compositionally biased region" description="Low complexity" evidence="10">
    <location>
        <begin position="776"/>
        <end position="803"/>
    </location>
</feature>
<dbReference type="PROSITE" id="PS50002">
    <property type="entry name" value="SH3"/>
    <property type="match status" value="1"/>
</dbReference>
<evidence type="ECO:0000256" key="2">
    <source>
        <dbReference type="ARBA" id="ARBA00004496"/>
    </source>
</evidence>
<dbReference type="GO" id="GO:0007169">
    <property type="term" value="P:cell surface receptor protein tyrosine kinase signaling pathway"/>
    <property type="evidence" value="ECO:0007669"/>
    <property type="project" value="TreeGrafter"/>
</dbReference>
<dbReference type="PANTHER" id="PTHR10654:SF18">
    <property type="entry name" value="IP17195P"/>
    <property type="match status" value="1"/>
</dbReference>
<dbReference type="Gene3D" id="1.20.120.230">
    <property type="entry name" value="Alpha-catenin/vinculin-like"/>
    <property type="match status" value="1"/>
</dbReference>
<dbReference type="InterPro" id="IPR038319">
    <property type="entry name" value="Serine_rich_sf"/>
</dbReference>
<comment type="similarity">
    <text evidence="3">Belongs to the CAS family.</text>
</comment>
<dbReference type="GO" id="GO:0005737">
    <property type="term" value="C:cytoplasm"/>
    <property type="evidence" value="ECO:0007669"/>
    <property type="project" value="UniProtKB-SubCell"/>
</dbReference>
<reference evidence="13" key="1">
    <citation type="submission" date="2025-08" db="UniProtKB">
        <authorList>
            <consortium name="RefSeq"/>
        </authorList>
    </citation>
    <scope>IDENTIFICATION</scope>
    <source>
        <tissue evidence="13">Whole organism</tissue>
    </source>
</reference>
<keyword evidence="8" id="KW-0965">Cell junction</keyword>
<dbReference type="InterPro" id="IPR021901">
    <property type="entry name" value="CAS_C"/>
</dbReference>
<dbReference type="FunFam" id="2.30.30.40:FF:000009">
    <property type="entry name" value="Breast cancer anti-estrogen resistance 1"/>
    <property type="match status" value="1"/>
</dbReference>
<feature type="compositionally biased region" description="Basic and acidic residues" evidence="10">
    <location>
        <begin position="39"/>
        <end position="55"/>
    </location>
</feature>
<dbReference type="CTD" id="38021"/>
<evidence type="ECO:0000259" key="11">
    <source>
        <dbReference type="PROSITE" id="PS50002"/>
    </source>
</evidence>
<dbReference type="Pfam" id="PF14604">
    <property type="entry name" value="SH3_9"/>
    <property type="match status" value="1"/>
</dbReference>
<keyword evidence="4 9" id="KW-0728">SH3 domain</keyword>
<feature type="region of interest" description="Disordered" evidence="10">
    <location>
        <begin position="753"/>
        <end position="822"/>
    </location>
</feature>
<dbReference type="GeneID" id="108665806"/>
<feature type="domain" description="SH3" evidence="11">
    <location>
        <begin position="498"/>
        <end position="560"/>
    </location>
</feature>
<dbReference type="GO" id="GO:0005886">
    <property type="term" value="C:plasma membrane"/>
    <property type="evidence" value="ECO:0007669"/>
    <property type="project" value="TreeGrafter"/>
</dbReference>